<dbReference type="RefSeq" id="WP_284076913.1">
    <property type="nucleotide sequence ID" value="NZ_JAVLSM010000007.1"/>
</dbReference>
<accession>A0AAE4G934</accession>
<organism evidence="2">
    <name type="scientific">Herbaspirillum huttiense subsp. nephrolepidis</name>
    <dbReference type="NCBI Taxonomy" id="3075126"/>
    <lineage>
        <taxon>Bacteria</taxon>
        <taxon>Pseudomonadati</taxon>
        <taxon>Pseudomonadota</taxon>
        <taxon>Betaproteobacteria</taxon>
        <taxon>Burkholderiales</taxon>
        <taxon>Oxalobacteraceae</taxon>
        <taxon>Herbaspirillum</taxon>
    </lineage>
</organism>
<keyword evidence="1" id="KW-1133">Transmembrane helix</keyword>
<gene>
    <name evidence="2" type="ORF">RJN63_11445</name>
</gene>
<reference evidence="2" key="1">
    <citation type="submission" date="2023-02" db="EMBL/GenBank/DDBJ databases">
        <title>Description of Herbaspirillum huttiense subsp. nephrolepsisexaltata and Herbaspirillum huttiense subsp. lycopersicon.</title>
        <authorList>
            <person name="Poudel M."/>
            <person name="Sharma A."/>
            <person name="Goss E."/>
            <person name="Tapia J.H."/>
            <person name="Harmon C.M."/>
            <person name="Jones J.B."/>
        </authorList>
    </citation>
    <scope>NUCLEOTIDE SEQUENCE</scope>
    <source>
        <strain evidence="2">NC40101</strain>
    </source>
</reference>
<feature type="transmembrane region" description="Helical" evidence="1">
    <location>
        <begin position="69"/>
        <end position="91"/>
    </location>
</feature>
<dbReference type="EMBL" id="JAVRAA010000005">
    <property type="protein sequence ID" value="MDT0337445.1"/>
    <property type="molecule type" value="Genomic_DNA"/>
</dbReference>
<sequence length="184" mass="20876">MINIEEPIGLGPILAAPVSSRELATLHMKWLRGVVVSVALLILLAWALIHGFGFRAVFGYLYGRGDSLWNTLAVCADTLCFALIVGGTRIVHEIRRCPDRRLNPREQKEYLALANINGATRQFDEQTQQLDRALVAHDLLTLRAYRHRLFKHLHAALREKLAMEPPPDHYATLYRFVNGQQDRA</sequence>
<evidence type="ECO:0000313" key="2">
    <source>
        <dbReference type="EMBL" id="MDT0337445.1"/>
    </source>
</evidence>
<evidence type="ECO:0000256" key="1">
    <source>
        <dbReference type="SAM" id="Phobius"/>
    </source>
</evidence>
<feature type="transmembrane region" description="Helical" evidence="1">
    <location>
        <begin position="30"/>
        <end position="49"/>
    </location>
</feature>
<keyword evidence="1" id="KW-0472">Membrane</keyword>
<proteinExistence type="predicted"/>
<comment type="caution">
    <text evidence="2">The sequence shown here is derived from an EMBL/GenBank/DDBJ whole genome shotgun (WGS) entry which is preliminary data.</text>
</comment>
<protein>
    <submittedName>
        <fullName evidence="2">Uncharacterized protein</fullName>
    </submittedName>
</protein>
<keyword evidence="1" id="KW-0812">Transmembrane</keyword>
<dbReference type="AlphaFoldDB" id="A0AAE4G934"/>
<name>A0AAE4G934_9BURK</name>